<name>A0AAJ5EFU1_9ENTE</name>
<sequence>MTNTQAGAIKRMNKRKGYQSIPRSFLQDENISLEAIGLLCNMESMPDNWVFYKTELMSRFKFNKRTSITRIWDELVREGYIVQFRKRSGKKFEYQYIFSLEKFSPEELTELLEEMKTEGFSLYLKNNDDINIKATSKKTSNSDETNDFWTVGFEQSKMDTPKPTSIKLTTKKLTTKKEEDIYTPTRDKQSFSTLSSLLKKYPDMSPVVNYLKACDLNPDDVYKITIALINEPYLINQQAIIEQMQWATMKAKYEGVYDFVKYFLDGLRKKIETRSYSTHNDVETLFSEENNTTADKPKIPMFNWLEN</sequence>
<keyword evidence="3" id="KW-1185">Reference proteome</keyword>
<evidence type="ECO:0000313" key="4">
    <source>
        <dbReference type="Proteomes" id="UP000297725"/>
    </source>
</evidence>
<dbReference type="EMBL" id="CP038867">
    <property type="protein sequence ID" value="QCA29664.1"/>
    <property type="molecule type" value="Genomic_DNA"/>
</dbReference>
<gene>
    <name evidence="2" type="ORF">E4031_01510</name>
    <name evidence="1" type="ORF">E4Z98_09770</name>
</gene>
<accession>A0AAJ5EFU1</accession>
<evidence type="ECO:0000313" key="2">
    <source>
        <dbReference type="EMBL" id="TFZ42939.1"/>
    </source>
</evidence>
<organism evidence="2 4">
    <name type="scientific">Vagococcus xieshaowenii</name>
    <dbReference type="NCBI Taxonomy" id="2562451"/>
    <lineage>
        <taxon>Bacteria</taxon>
        <taxon>Bacillati</taxon>
        <taxon>Bacillota</taxon>
        <taxon>Bacilli</taxon>
        <taxon>Lactobacillales</taxon>
        <taxon>Enterococcaceae</taxon>
        <taxon>Vagococcus</taxon>
    </lineage>
</organism>
<reference evidence="1 3" key="2">
    <citation type="submission" date="2019-04" db="EMBL/GenBank/DDBJ databases">
        <authorList>
            <person name="Ge Y."/>
        </authorList>
    </citation>
    <scope>NUCLEOTIDE SEQUENCE [LARGE SCALE GENOMIC DNA]</scope>
    <source>
        <strain evidence="1">CF-49</strain>
        <strain evidence="3">personal::cf-49</strain>
        <plasmid evidence="1 3">punnamed2</plasmid>
    </source>
</reference>
<reference evidence="2 4" key="1">
    <citation type="submission" date="2019-03" db="EMBL/GenBank/DDBJ databases">
        <title>Vagococcus sp. was isolated fron gut of Carduelis flavirostris.</title>
        <authorList>
            <person name="Ge Y."/>
        </authorList>
    </citation>
    <scope>NUCLEOTIDE SEQUENCE [LARGE SCALE GENOMIC DNA]</scope>
    <source>
        <strain evidence="2 4">CF-210</strain>
    </source>
</reference>
<dbReference type="RefSeq" id="WP_135253565.1">
    <property type="nucleotide sequence ID" value="NZ_CP038867.1"/>
</dbReference>
<evidence type="ECO:0000313" key="3">
    <source>
        <dbReference type="Proteomes" id="UP000296883"/>
    </source>
</evidence>
<dbReference type="EMBL" id="SRHU01000007">
    <property type="protein sequence ID" value="TFZ42939.1"/>
    <property type="molecule type" value="Genomic_DNA"/>
</dbReference>
<dbReference type="Proteomes" id="UP000297725">
    <property type="component" value="Unassembled WGS sequence"/>
</dbReference>
<proteinExistence type="predicted"/>
<keyword evidence="1" id="KW-0614">Plasmid</keyword>
<dbReference type="Proteomes" id="UP000296883">
    <property type="component" value="Plasmid punnamed2"/>
</dbReference>
<protein>
    <submittedName>
        <fullName evidence="2">Uncharacterized protein</fullName>
    </submittedName>
</protein>
<geneLocation type="plasmid" evidence="1 3">
    <name>punnamed2</name>
</geneLocation>
<evidence type="ECO:0000313" key="1">
    <source>
        <dbReference type="EMBL" id="QCA29664.1"/>
    </source>
</evidence>
<dbReference type="GeneID" id="39759777"/>
<dbReference type="AlphaFoldDB" id="A0AAJ5EFU1"/>